<evidence type="ECO:0000259" key="9">
    <source>
        <dbReference type="PROSITE" id="PS51379"/>
    </source>
</evidence>
<dbReference type="SFLD" id="SFLDG01118">
    <property type="entry name" value="activating_enzymes__group_2"/>
    <property type="match status" value="1"/>
</dbReference>
<dbReference type="InterPro" id="IPR001989">
    <property type="entry name" value="Radical_activat_CS"/>
</dbReference>
<evidence type="ECO:0000256" key="2">
    <source>
        <dbReference type="ARBA" id="ARBA00009777"/>
    </source>
</evidence>
<proteinExistence type="inferred from homology"/>
<evidence type="ECO:0000259" key="10">
    <source>
        <dbReference type="PROSITE" id="PS51918"/>
    </source>
</evidence>
<dbReference type="InterPro" id="IPR013785">
    <property type="entry name" value="Aldolase_TIM"/>
</dbReference>
<dbReference type="GO" id="GO:0051539">
    <property type="term" value="F:4 iron, 4 sulfur cluster binding"/>
    <property type="evidence" value="ECO:0007669"/>
    <property type="project" value="UniProtKB-KW"/>
</dbReference>
<dbReference type="Pfam" id="PF00037">
    <property type="entry name" value="Fer4"/>
    <property type="match status" value="1"/>
</dbReference>
<name>A0A1B2I175_9BACT</name>
<comment type="cofactor">
    <cofactor evidence="1">
        <name>[4Fe-4S] cluster</name>
        <dbReference type="ChEBI" id="CHEBI:49883"/>
    </cofactor>
</comment>
<feature type="domain" description="4Fe-4S ferredoxin-type" evidence="9">
    <location>
        <begin position="83"/>
        <end position="110"/>
    </location>
</feature>
<dbReference type="PROSITE" id="PS51379">
    <property type="entry name" value="4FE4S_FER_2"/>
    <property type="match status" value="2"/>
</dbReference>
<keyword evidence="12" id="KW-1185">Reference proteome</keyword>
<protein>
    <recommendedName>
        <fullName evidence="13">Glycyl-radical enzyme activating protein</fullName>
    </recommendedName>
</protein>
<evidence type="ECO:0000256" key="8">
    <source>
        <dbReference type="ARBA" id="ARBA00023014"/>
    </source>
</evidence>
<keyword evidence="6" id="KW-0560">Oxidoreductase</keyword>
<dbReference type="InterPro" id="IPR017900">
    <property type="entry name" value="4Fe4S_Fe_S_CS"/>
</dbReference>
<dbReference type="Pfam" id="PF04055">
    <property type="entry name" value="Radical_SAM"/>
    <property type="match status" value="1"/>
</dbReference>
<evidence type="ECO:0000256" key="5">
    <source>
        <dbReference type="ARBA" id="ARBA00022723"/>
    </source>
</evidence>
<dbReference type="Gene3D" id="3.30.70.20">
    <property type="match status" value="1"/>
</dbReference>
<accession>A0A1B2I175</accession>
<reference evidence="11" key="1">
    <citation type="submission" date="2016-08" db="EMBL/GenBank/DDBJ databases">
        <title>Complete genome of Cloacibacillus porcorum.</title>
        <authorList>
            <person name="Looft T."/>
            <person name="Bayles D.O."/>
            <person name="Alt D.P."/>
        </authorList>
    </citation>
    <scope>NUCLEOTIDE SEQUENCE [LARGE SCALE GENOMIC DNA]</scope>
    <source>
        <strain evidence="11">CL-84</strain>
    </source>
</reference>
<keyword evidence="8" id="KW-0411">Iron-sulfur</keyword>
<evidence type="ECO:0000256" key="1">
    <source>
        <dbReference type="ARBA" id="ARBA00001966"/>
    </source>
</evidence>
<dbReference type="RefSeq" id="WP_066741718.1">
    <property type="nucleotide sequence ID" value="NZ_CP016757.1"/>
</dbReference>
<evidence type="ECO:0000313" key="11">
    <source>
        <dbReference type="EMBL" id="ANZ43726.1"/>
    </source>
</evidence>
<dbReference type="SFLD" id="SFLDS00029">
    <property type="entry name" value="Radical_SAM"/>
    <property type="match status" value="1"/>
</dbReference>
<dbReference type="EMBL" id="CP016757">
    <property type="protein sequence ID" value="ANZ43726.1"/>
    <property type="molecule type" value="Genomic_DNA"/>
</dbReference>
<evidence type="ECO:0000313" key="12">
    <source>
        <dbReference type="Proteomes" id="UP000093044"/>
    </source>
</evidence>
<dbReference type="InterPro" id="IPR007197">
    <property type="entry name" value="rSAM"/>
</dbReference>
<dbReference type="Gene3D" id="3.20.20.70">
    <property type="entry name" value="Aldolase class I"/>
    <property type="match status" value="1"/>
</dbReference>
<dbReference type="PANTHER" id="PTHR30352">
    <property type="entry name" value="PYRUVATE FORMATE-LYASE-ACTIVATING ENZYME"/>
    <property type="match status" value="1"/>
</dbReference>
<dbReference type="GeneID" id="83056341"/>
<dbReference type="SUPFAM" id="SSF102114">
    <property type="entry name" value="Radical SAM enzymes"/>
    <property type="match status" value="1"/>
</dbReference>
<dbReference type="PROSITE" id="PS00198">
    <property type="entry name" value="4FE4S_FER_1"/>
    <property type="match status" value="1"/>
</dbReference>
<feature type="domain" description="4Fe-4S ferredoxin-type" evidence="9">
    <location>
        <begin position="52"/>
        <end position="81"/>
    </location>
</feature>
<organism evidence="11 12">
    <name type="scientific">Cloacibacillus porcorum</name>
    <dbReference type="NCBI Taxonomy" id="1197717"/>
    <lineage>
        <taxon>Bacteria</taxon>
        <taxon>Thermotogati</taxon>
        <taxon>Synergistota</taxon>
        <taxon>Synergistia</taxon>
        <taxon>Synergistales</taxon>
        <taxon>Synergistaceae</taxon>
        <taxon>Cloacibacillus</taxon>
    </lineage>
</organism>
<dbReference type="GO" id="GO:0016491">
    <property type="term" value="F:oxidoreductase activity"/>
    <property type="evidence" value="ECO:0007669"/>
    <property type="project" value="UniProtKB-KW"/>
</dbReference>
<dbReference type="PANTHER" id="PTHR30352:SF4">
    <property type="entry name" value="PYRUVATE FORMATE-LYASE 2-ACTIVATING ENZYME"/>
    <property type="match status" value="1"/>
</dbReference>
<keyword evidence="7" id="KW-0408">Iron</keyword>
<dbReference type="InterPro" id="IPR040074">
    <property type="entry name" value="BssD/PflA/YjjW"/>
</dbReference>
<dbReference type="InterPro" id="IPR058240">
    <property type="entry name" value="rSAM_sf"/>
</dbReference>
<dbReference type="OrthoDB" id="9782387at2"/>
<dbReference type="InterPro" id="IPR017896">
    <property type="entry name" value="4Fe4S_Fe-S-bd"/>
</dbReference>
<dbReference type="InterPro" id="IPR012839">
    <property type="entry name" value="Organic_radical_activase"/>
</dbReference>
<dbReference type="STRING" id="1197717.BED41_00560"/>
<dbReference type="PIRSF" id="PIRSF000371">
    <property type="entry name" value="PFL_act_enz"/>
    <property type="match status" value="1"/>
</dbReference>
<dbReference type="KEGG" id="cpor:BED41_00560"/>
<evidence type="ECO:0000256" key="4">
    <source>
        <dbReference type="ARBA" id="ARBA00022691"/>
    </source>
</evidence>
<dbReference type="PROSITE" id="PS51918">
    <property type="entry name" value="RADICAL_SAM"/>
    <property type="match status" value="1"/>
</dbReference>
<feature type="domain" description="Radical SAM core" evidence="10">
    <location>
        <begin position="21"/>
        <end position="304"/>
    </location>
</feature>
<sequence length="323" mass="35933">MAENRAEKTAIIYDIEGYRNEDGPGMRTMVFFKGCPLRCMWCSNPFGLSMEPQLIFNQNKCGGCGKCLDLCPASANSFEEGGIRMDFARCTGCGKCIAPCVTDARRMSGEQYTVSELFKEVQKHALFFRRNSGGVSLSGGEVLLQSEFASDFLRVCRANYLHTTIETSGYAEWEKFESVARYCDLVFFDLKIFDAGIHKKYTGVDNKIILQNMEKLCSLAKAKGSPNVIIRRLIIEGVTAEEDIIQAAKFVNELPVHPEINLLPFHNFGAAKYAMCGREYQMEEKALMGVNDALMRRARELTVRNAPNCRVSVGGGNIEGAAL</sequence>
<keyword evidence="5" id="KW-0479">Metal-binding</keyword>
<keyword evidence="4" id="KW-0949">S-adenosyl-L-methionine</keyword>
<dbReference type="NCBIfam" id="TIGR02494">
    <property type="entry name" value="PFLE_PFLC"/>
    <property type="match status" value="1"/>
</dbReference>
<dbReference type="SFLD" id="SFLDG01066">
    <property type="entry name" value="organic_radical-activating_enz"/>
    <property type="match status" value="1"/>
</dbReference>
<dbReference type="InterPro" id="IPR034457">
    <property type="entry name" value="Organic_radical-activating"/>
</dbReference>
<dbReference type="AlphaFoldDB" id="A0A1B2I175"/>
<dbReference type="PROSITE" id="PS01087">
    <property type="entry name" value="RADICAL_ACTIVATING"/>
    <property type="match status" value="1"/>
</dbReference>
<evidence type="ECO:0000256" key="7">
    <source>
        <dbReference type="ARBA" id="ARBA00023004"/>
    </source>
</evidence>
<dbReference type="Proteomes" id="UP000093044">
    <property type="component" value="Chromosome"/>
</dbReference>
<evidence type="ECO:0000256" key="3">
    <source>
        <dbReference type="ARBA" id="ARBA00022485"/>
    </source>
</evidence>
<dbReference type="SUPFAM" id="SSF54862">
    <property type="entry name" value="4Fe-4S ferredoxins"/>
    <property type="match status" value="1"/>
</dbReference>
<dbReference type="GO" id="GO:0046872">
    <property type="term" value="F:metal ion binding"/>
    <property type="evidence" value="ECO:0007669"/>
    <property type="project" value="UniProtKB-KW"/>
</dbReference>
<evidence type="ECO:0000256" key="6">
    <source>
        <dbReference type="ARBA" id="ARBA00023002"/>
    </source>
</evidence>
<gene>
    <name evidence="11" type="ORF">BED41_00560</name>
</gene>
<keyword evidence="3" id="KW-0004">4Fe-4S</keyword>
<comment type="similarity">
    <text evidence="2">Belongs to the organic radical-activating enzymes family.</text>
</comment>
<evidence type="ECO:0008006" key="13">
    <source>
        <dbReference type="Google" id="ProtNLM"/>
    </source>
</evidence>